<evidence type="ECO:0000256" key="7">
    <source>
        <dbReference type="ARBA" id="ARBA00022918"/>
    </source>
</evidence>
<keyword evidence="2" id="KW-0479">Metal-binding</keyword>
<keyword evidence="1" id="KW-0645">Protease</keyword>
<dbReference type="GO" id="GO:0015074">
    <property type="term" value="P:DNA integration"/>
    <property type="evidence" value="ECO:0007669"/>
    <property type="project" value="UniProtKB-KW"/>
</dbReference>
<keyword evidence="6" id="KW-0229">DNA integration</keyword>
<evidence type="ECO:0000256" key="2">
    <source>
        <dbReference type="ARBA" id="ARBA00022723"/>
    </source>
</evidence>
<proteinExistence type="predicted"/>
<name>A0AAW2WW33_9LAMI</name>
<dbReference type="PANTHER" id="PTHR37984">
    <property type="entry name" value="PROTEIN CBG26694"/>
    <property type="match status" value="1"/>
</dbReference>
<dbReference type="GO" id="GO:0046872">
    <property type="term" value="F:metal ion binding"/>
    <property type="evidence" value="ECO:0007669"/>
    <property type="project" value="UniProtKB-KW"/>
</dbReference>
<keyword evidence="5" id="KW-0460">Magnesium</keyword>
<evidence type="ECO:0000256" key="6">
    <source>
        <dbReference type="ARBA" id="ARBA00022908"/>
    </source>
</evidence>
<dbReference type="SUPFAM" id="SSF56672">
    <property type="entry name" value="DNA/RNA polymerases"/>
    <property type="match status" value="1"/>
</dbReference>
<evidence type="ECO:0000313" key="15">
    <source>
        <dbReference type="EMBL" id="KAL0446254.1"/>
    </source>
</evidence>
<feature type="domain" description="Tf2-1-like SH3-like" evidence="14">
    <location>
        <begin position="609"/>
        <end position="647"/>
    </location>
</feature>
<dbReference type="GO" id="GO:0003964">
    <property type="term" value="F:RNA-directed DNA polymerase activity"/>
    <property type="evidence" value="ECO:0007669"/>
    <property type="project" value="UniProtKB-KW"/>
</dbReference>
<dbReference type="CDD" id="cd09274">
    <property type="entry name" value="RNase_HI_RT_Ty3"/>
    <property type="match status" value="1"/>
</dbReference>
<reference evidence="15" key="2">
    <citation type="journal article" date="2024" name="Plant">
        <title>Genomic evolution and insights into agronomic trait innovations of Sesamum species.</title>
        <authorList>
            <person name="Miao H."/>
            <person name="Wang L."/>
            <person name="Qu L."/>
            <person name="Liu H."/>
            <person name="Sun Y."/>
            <person name="Le M."/>
            <person name="Wang Q."/>
            <person name="Wei S."/>
            <person name="Zheng Y."/>
            <person name="Lin W."/>
            <person name="Duan Y."/>
            <person name="Cao H."/>
            <person name="Xiong S."/>
            <person name="Wang X."/>
            <person name="Wei L."/>
            <person name="Li C."/>
            <person name="Ma Q."/>
            <person name="Ju M."/>
            <person name="Zhao R."/>
            <person name="Li G."/>
            <person name="Mu C."/>
            <person name="Tian Q."/>
            <person name="Mei H."/>
            <person name="Zhang T."/>
            <person name="Gao T."/>
            <person name="Zhang H."/>
        </authorList>
    </citation>
    <scope>NUCLEOTIDE SEQUENCE</scope>
    <source>
        <strain evidence="15">KEN1</strain>
    </source>
</reference>
<dbReference type="Pfam" id="PF17919">
    <property type="entry name" value="RT_RNaseH_2"/>
    <property type="match status" value="1"/>
</dbReference>
<dbReference type="Gene3D" id="3.30.70.270">
    <property type="match status" value="2"/>
</dbReference>
<keyword evidence="11" id="KW-0511">Multifunctional enzyme</keyword>
<protein>
    <submittedName>
        <fullName evidence="15">Retrovirus-related Pol polyprotein from transposon.6</fullName>
    </submittedName>
</protein>
<dbReference type="Gene3D" id="1.10.340.70">
    <property type="match status" value="1"/>
</dbReference>
<keyword evidence="8" id="KW-0808">Transferase</keyword>
<keyword evidence="4" id="KW-0378">Hydrolase</keyword>
<keyword evidence="8" id="KW-0239">DNA-directed DNA polymerase</keyword>
<evidence type="ECO:0000256" key="11">
    <source>
        <dbReference type="ARBA" id="ARBA00023268"/>
    </source>
</evidence>
<dbReference type="InterPro" id="IPR043502">
    <property type="entry name" value="DNA/RNA_pol_sf"/>
</dbReference>
<dbReference type="GO" id="GO:0003887">
    <property type="term" value="F:DNA-directed DNA polymerase activity"/>
    <property type="evidence" value="ECO:0007669"/>
    <property type="project" value="UniProtKB-KW"/>
</dbReference>
<dbReference type="InterPro" id="IPR050951">
    <property type="entry name" value="Retrovirus_Pol_polyprotein"/>
</dbReference>
<dbReference type="PANTHER" id="PTHR37984:SF5">
    <property type="entry name" value="PROTEIN NYNRIN-LIKE"/>
    <property type="match status" value="1"/>
</dbReference>
<organism evidence="15">
    <name type="scientific">Sesamum latifolium</name>
    <dbReference type="NCBI Taxonomy" id="2727402"/>
    <lineage>
        <taxon>Eukaryota</taxon>
        <taxon>Viridiplantae</taxon>
        <taxon>Streptophyta</taxon>
        <taxon>Embryophyta</taxon>
        <taxon>Tracheophyta</taxon>
        <taxon>Spermatophyta</taxon>
        <taxon>Magnoliopsida</taxon>
        <taxon>eudicotyledons</taxon>
        <taxon>Gunneridae</taxon>
        <taxon>Pentapetalae</taxon>
        <taxon>asterids</taxon>
        <taxon>lamiids</taxon>
        <taxon>Lamiales</taxon>
        <taxon>Pedaliaceae</taxon>
        <taxon>Sesamum</taxon>
    </lineage>
</organism>
<dbReference type="GO" id="GO:0006508">
    <property type="term" value="P:proteolysis"/>
    <property type="evidence" value="ECO:0007669"/>
    <property type="project" value="UniProtKB-KW"/>
</dbReference>
<evidence type="ECO:0000256" key="1">
    <source>
        <dbReference type="ARBA" id="ARBA00022670"/>
    </source>
</evidence>
<dbReference type="Pfam" id="PF24626">
    <property type="entry name" value="SH3_Tf2-1"/>
    <property type="match status" value="1"/>
</dbReference>
<dbReference type="Gene3D" id="3.10.10.10">
    <property type="entry name" value="HIV Type 1 Reverse Transcriptase, subunit A, domain 1"/>
    <property type="match status" value="1"/>
</dbReference>
<dbReference type="InterPro" id="IPR041577">
    <property type="entry name" value="RT_RNaseH_2"/>
</dbReference>
<evidence type="ECO:0000256" key="5">
    <source>
        <dbReference type="ARBA" id="ARBA00022842"/>
    </source>
</evidence>
<comment type="caution">
    <text evidence="15">The sequence shown here is derived from an EMBL/GenBank/DDBJ whole genome shotgun (WGS) entry which is preliminary data.</text>
</comment>
<dbReference type="FunFam" id="3.30.70.270:FF:000020">
    <property type="entry name" value="Transposon Tf2-6 polyprotein-like Protein"/>
    <property type="match status" value="1"/>
</dbReference>
<keyword evidence="3" id="KW-0064">Aspartyl protease</keyword>
<keyword evidence="8" id="KW-0548">Nucleotidyltransferase</keyword>
<evidence type="ECO:0000256" key="10">
    <source>
        <dbReference type="ARBA" id="ARBA00023172"/>
    </source>
</evidence>
<feature type="domain" description="Reverse transcriptase/retrotransposon-derived protein RNase H-like" evidence="12">
    <location>
        <begin position="266"/>
        <end position="360"/>
    </location>
</feature>
<keyword evidence="7" id="KW-0695">RNA-directed DNA polymerase</keyword>
<evidence type="ECO:0000256" key="9">
    <source>
        <dbReference type="ARBA" id="ARBA00023125"/>
    </source>
</evidence>
<evidence type="ECO:0000259" key="13">
    <source>
        <dbReference type="Pfam" id="PF17921"/>
    </source>
</evidence>
<dbReference type="InterPro" id="IPR043128">
    <property type="entry name" value="Rev_trsase/Diguanyl_cyclase"/>
</dbReference>
<evidence type="ECO:0000256" key="4">
    <source>
        <dbReference type="ARBA" id="ARBA00022801"/>
    </source>
</evidence>
<evidence type="ECO:0000259" key="14">
    <source>
        <dbReference type="Pfam" id="PF24626"/>
    </source>
</evidence>
<accession>A0AAW2WW33</accession>
<sequence length="652" mass="74691">MVVSVADGRQMTSQMYYPTFTWEIQGQTFSYPMRTLTLGGCHIVLGGDWLRHYSPLEYDYNVMTVTVSKNGKKWGFKALAHKAELHLISARNMSKLVNKDDYGFVGQLCSLTATFPLQDKSHSSHGTVLDDLLTDFSDLFQEHQGLPPHRSIEHLIVLKPDAIPRKMHPYRYPNSLTIKHSFPIPVIDELLDELHGACYFSKIDLREGVSTDPSKIECMKTWPQPKIVKELRGVLGLTGYYRKFIKGYGIISKPLTELLRNDNFKWNDNATVAFEKLKQAITGAPVLALPDFTKIFVIEADACDKGVGAILMQEHQPIAYLSKALSPRNLGLSAYEKEFLAILQAVKKWKHYLVGHHFIIRTDHQTLKHILEQKVDTALQQKWISKLLGLDYEVQYKNWRENKAADALSRREQADCYTITVIIPNWVIDIQRSYEQDEELLPIIQAKTIKNTAYPEFELQRGILKKNRKICVGKSTELRTKIISQLHDSTIGGHSGINDTYQRVKSMFYWSLMKSDVGGCKIAMSEHMPYAGLLQSLPIPTQAWASISMDFIEGLPKSKGKDCIKPEGEEYLQERNKLLEILRQNLTEAQNCMKIYVDKHRTERSFVVGDYVYLKLQPYRQSSLQLRRNLKLAPKYYGPFRVIEKIGGLLIS</sequence>
<keyword evidence="9" id="KW-0238">DNA-binding</keyword>
<dbReference type="EMBL" id="JACGWN010000006">
    <property type="protein sequence ID" value="KAL0446254.1"/>
    <property type="molecule type" value="Genomic_DNA"/>
</dbReference>
<evidence type="ECO:0000256" key="8">
    <source>
        <dbReference type="ARBA" id="ARBA00022932"/>
    </source>
</evidence>
<evidence type="ECO:0000256" key="3">
    <source>
        <dbReference type="ARBA" id="ARBA00022750"/>
    </source>
</evidence>
<evidence type="ECO:0000259" key="12">
    <source>
        <dbReference type="Pfam" id="PF17919"/>
    </source>
</evidence>
<dbReference type="GO" id="GO:0004190">
    <property type="term" value="F:aspartic-type endopeptidase activity"/>
    <property type="evidence" value="ECO:0007669"/>
    <property type="project" value="UniProtKB-KW"/>
</dbReference>
<dbReference type="GO" id="GO:0006310">
    <property type="term" value="P:DNA recombination"/>
    <property type="evidence" value="ECO:0007669"/>
    <property type="project" value="UniProtKB-KW"/>
</dbReference>
<reference evidence="15" key="1">
    <citation type="submission" date="2020-06" db="EMBL/GenBank/DDBJ databases">
        <authorList>
            <person name="Li T."/>
            <person name="Hu X."/>
            <person name="Zhang T."/>
            <person name="Song X."/>
            <person name="Zhang H."/>
            <person name="Dai N."/>
            <person name="Sheng W."/>
            <person name="Hou X."/>
            <person name="Wei L."/>
        </authorList>
    </citation>
    <scope>NUCLEOTIDE SEQUENCE</scope>
    <source>
        <strain evidence="15">KEN1</strain>
        <tissue evidence="15">Leaf</tissue>
    </source>
</reference>
<dbReference type="Pfam" id="PF17921">
    <property type="entry name" value="Integrase_H2C2"/>
    <property type="match status" value="1"/>
</dbReference>
<dbReference type="AlphaFoldDB" id="A0AAW2WW33"/>
<keyword evidence="10" id="KW-0233">DNA recombination</keyword>
<gene>
    <name evidence="15" type="ORF">Slati_1753300</name>
</gene>
<feature type="domain" description="Integrase zinc-binding" evidence="13">
    <location>
        <begin position="476"/>
        <end position="517"/>
    </location>
</feature>
<dbReference type="InterPro" id="IPR041588">
    <property type="entry name" value="Integrase_H2C2"/>
</dbReference>
<dbReference type="GO" id="GO:0003677">
    <property type="term" value="F:DNA binding"/>
    <property type="evidence" value="ECO:0007669"/>
    <property type="project" value="UniProtKB-KW"/>
</dbReference>
<dbReference type="InterPro" id="IPR056924">
    <property type="entry name" value="SH3_Tf2-1"/>
</dbReference>